<gene>
    <name evidence="2" type="primary">ATP8</name>
</gene>
<keyword evidence="1" id="KW-0472">Membrane</keyword>
<sequence length="52" mass="6446">MFIPQMSPMNWLVLMILMKILFFMMLSMMYYLVNIKMLGGVKSKYMFVYKWY</sequence>
<feature type="transmembrane region" description="Helical" evidence="1">
    <location>
        <begin position="12"/>
        <end position="33"/>
    </location>
</feature>
<organism evidence="2">
    <name type="scientific">Elasmosoma sp. QL-2014</name>
    <dbReference type="NCBI Taxonomy" id="1491720"/>
    <lineage>
        <taxon>Eukaryota</taxon>
        <taxon>Metazoa</taxon>
        <taxon>Ecdysozoa</taxon>
        <taxon>Arthropoda</taxon>
        <taxon>Hexapoda</taxon>
        <taxon>Insecta</taxon>
        <taxon>Pterygota</taxon>
        <taxon>Neoptera</taxon>
        <taxon>Endopterygota</taxon>
        <taxon>Hymenoptera</taxon>
        <taxon>Apocrita</taxon>
        <taxon>Ichneumonoidea</taxon>
        <taxon>Braconidae</taxon>
        <taxon>Neoneurinae</taxon>
        <taxon>Elasmosoma</taxon>
    </lineage>
</organism>
<dbReference type="AlphaFoldDB" id="A0A0U1WYG1"/>
<keyword evidence="1" id="KW-1133">Transmembrane helix</keyword>
<protein>
    <submittedName>
        <fullName evidence="2">ATP synthase F0 subunit 8</fullName>
    </submittedName>
</protein>
<dbReference type="EMBL" id="KJ412470">
    <property type="protein sequence ID" value="AHX97789.1"/>
    <property type="molecule type" value="Genomic_DNA"/>
</dbReference>
<proteinExistence type="predicted"/>
<reference evidence="2" key="1">
    <citation type="submission" date="2014-02" db="EMBL/GenBank/DDBJ databases">
        <title>The comparative mitochondrial genomes from Braconidae subfamilies and the phylogeny of the Hymenoptera.</title>
        <authorList>
            <person name="Li Q."/>
            <person name="Wei S.J."/>
            <person name="Chen X.X."/>
        </authorList>
    </citation>
    <scope>NUCLEOTIDE SEQUENCE</scope>
</reference>
<keyword evidence="1" id="KW-0812">Transmembrane</keyword>
<keyword evidence="2" id="KW-0496">Mitochondrion</keyword>
<evidence type="ECO:0000313" key="2">
    <source>
        <dbReference type="EMBL" id="AHX97789.1"/>
    </source>
</evidence>
<geneLocation type="mitochondrion" evidence="2"/>
<name>A0A0U1WYG1_9HYME</name>
<evidence type="ECO:0000256" key="1">
    <source>
        <dbReference type="SAM" id="Phobius"/>
    </source>
</evidence>
<accession>A0A0U1WYG1</accession>